<feature type="region of interest" description="Disordered" evidence="1">
    <location>
        <begin position="1"/>
        <end position="182"/>
    </location>
</feature>
<evidence type="ECO:0000256" key="1">
    <source>
        <dbReference type="SAM" id="MobiDB-lite"/>
    </source>
</evidence>
<gene>
    <name evidence="2" type="ORF">SRS1_16695</name>
</gene>
<proteinExistence type="predicted"/>
<protein>
    <submittedName>
        <fullName evidence="2">Uncharacterized protein</fullName>
    </submittedName>
</protein>
<reference evidence="2 3" key="1">
    <citation type="submission" date="2017-02" db="EMBL/GenBank/DDBJ databases">
        <authorList>
            <person name="Peterson S.W."/>
        </authorList>
    </citation>
    <scope>NUCLEOTIDE SEQUENCE [LARGE SCALE GENOMIC DNA]</scope>
    <source>
        <strain evidence="2 3">SRS1_H2-8</strain>
    </source>
</reference>
<feature type="region of interest" description="Disordered" evidence="1">
    <location>
        <begin position="279"/>
        <end position="544"/>
    </location>
</feature>
<evidence type="ECO:0000313" key="2">
    <source>
        <dbReference type="EMBL" id="SJX66374.1"/>
    </source>
</evidence>
<feature type="compositionally biased region" description="Polar residues" evidence="1">
    <location>
        <begin position="439"/>
        <end position="452"/>
    </location>
</feature>
<dbReference type="Proteomes" id="UP000239563">
    <property type="component" value="Chromosome XXI"/>
</dbReference>
<organism evidence="2 3">
    <name type="scientific">Sporisorium reilianum f. sp. reilianum</name>
    <dbReference type="NCBI Taxonomy" id="72559"/>
    <lineage>
        <taxon>Eukaryota</taxon>
        <taxon>Fungi</taxon>
        <taxon>Dikarya</taxon>
        <taxon>Basidiomycota</taxon>
        <taxon>Ustilaginomycotina</taxon>
        <taxon>Ustilaginomycetes</taxon>
        <taxon>Ustilaginales</taxon>
        <taxon>Ustilaginaceae</taxon>
        <taxon>Sporisorium</taxon>
    </lineage>
</organism>
<dbReference type="AlphaFoldDB" id="A0A2N8UN94"/>
<feature type="compositionally biased region" description="Polar residues" evidence="1">
    <location>
        <begin position="366"/>
        <end position="377"/>
    </location>
</feature>
<feature type="compositionally biased region" description="Low complexity" evidence="1">
    <location>
        <begin position="150"/>
        <end position="168"/>
    </location>
</feature>
<feature type="compositionally biased region" description="Low complexity" evidence="1">
    <location>
        <begin position="298"/>
        <end position="334"/>
    </location>
</feature>
<dbReference type="EMBL" id="LT795074">
    <property type="protein sequence ID" value="SJX66374.1"/>
    <property type="molecule type" value="Genomic_DNA"/>
</dbReference>
<feature type="compositionally biased region" description="Low complexity" evidence="1">
    <location>
        <begin position="50"/>
        <end position="65"/>
    </location>
</feature>
<feature type="compositionally biased region" description="Polar residues" evidence="1">
    <location>
        <begin position="11"/>
        <end position="21"/>
    </location>
</feature>
<feature type="compositionally biased region" description="Polar residues" evidence="1">
    <location>
        <begin position="78"/>
        <end position="118"/>
    </location>
</feature>
<sequence length="570" mass="58213">MAIFGLKSRKSYPSETSSLTKRTSRNHHLEASDVVGDTPEFGQLDRRGPSHTSDSSSLLSRNSTSMKKFFGSTRRKGSQSVDIGSPGQPNTTGNMTSSPSSDYLNNATSKRASRTSLNRPAAAATPIAPPVVTPSAITPSLSTPAGTGNGTSSAQAVASGVSGGLAPSSIPPAAPRPSDLFAGKGVQWEQLDLTSRAIPKSTDAATTSVDMQKFLKERRQWIPTFKEEEQAVEEAASVQLPKSLDQFSFATPAEVTKSSAGLKSLKDLEDSHKRKAALLNETPLASTTNGTIFEEAAGPSTSTSVDGTGSAGSAGAAGAAAAAAAAAAGTATQALPPPPAPPSRNQSFRTSVFAASDDSAVVRPSASLSRKPTNTLGVNGGSASASSPASRDIPQRRSSVRKELSELAAGADAETNDNEPPRPAPANGRVDRIKEQVGISGSTASGSVQPSMDTAGIGTPTGSQSNDGEHAAPTVPSAQQSTLPTQDGSQDSASRPTSPPRPPKNGQRTPSRQSSAEPIRAALSKSPSTNFKPAQEEQAAGNNLVEKLVQAAPALQNVVPGTGAATTRHA</sequence>
<evidence type="ECO:0000313" key="3">
    <source>
        <dbReference type="Proteomes" id="UP000239563"/>
    </source>
</evidence>
<accession>A0A2N8UN94</accession>
<name>A0A2N8UN94_9BASI</name>
<feature type="compositionally biased region" description="Polar residues" evidence="1">
    <location>
        <begin position="476"/>
        <end position="493"/>
    </location>
</feature>
<feature type="compositionally biased region" description="Polar residues" evidence="1">
    <location>
        <begin position="506"/>
        <end position="516"/>
    </location>
</feature>